<dbReference type="Gene3D" id="3.30.565.10">
    <property type="entry name" value="Histidine kinase-like ATPase, C-terminal domain"/>
    <property type="match status" value="1"/>
</dbReference>
<accession>D5R9X6</accession>
<proteinExistence type="inferred from homology"/>
<keyword evidence="12" id="KW-0175">Coiled coil</keyword>
<evidence type="ECO:0000256" key="10">
    <source>
        <dbReference type="HAMAP-Rule" id="MF_00505"/>
    </source>
</evidence>
<feature type="binding site" evidence="11">
    <location>
        <position position="100"/>
    </location>
    <ligand>
        <name>ATP</name>
        <dbReference type="ChEBI" id="CHEBI:30616"/>
    </ligand>
</feature>
<dbReference type="NCBIfam" id="NF003555">
    <property type="entry name" value="PRK05218.1"/>
    <property type="match status" value="1"/>
</dbReference>
<keyword evidence="4 10" id="KW-0547">Nucleotide-binding</keyword>
<evidence type="ECO:0000256" key="2">
    <source>
        <dbReference type="ARBA" id="ARBA00008239"/>
    </source>
</evidence>
<keyword evidence="7 10" id="KW-0143">Chaperone</keyword>
<sequence length="615" mass="71251">MLKGGKVKMKKEEKIFKAETKELLNLMIHSIYTNKEIFLRELISNANDAIDKLKFQSLTDTDILKDNDKFRIDISVDKDNRTLTISDNGIGMTYEEVDDNIGTIAKSGSKLFKEQLEEAKKGDIDIIGQFGVGFYSGFIVADKITLETKSPYSENGVKWISSGDGNYEIEEIAKQDRGTKITLHLKDGDEYNEFLEDWKIKDLVKKYSNYIRYEIYFGDEVINSTKPIWKKDKKELKDEDYNEFYKATFHDWNDPLLHINLKVQGNIEYNALLFIPKKLPFDYYTKNFKRGLQLYTKNVFIMEKCEDLIPEYFNFISGLVDCDSLSLNISREILQQNAELQVISKNLEKKITSELEKILKNDREKYVEFWKEFGRSIKAGVQDMFGMNKEKLQDLLIFVSSHDDKYTTLKEYVDRMGDNKEILYVPAESVDAVKYLPKMEKLKEQGREVLILTDKIDEFTLMAMRDYSGKEFKSINSSDFKFSDDKEKEEEVKKIADENKELIQKAKEFLKDKVSEVELSNNIGNSASSLLAKGGLSLEMEKTLSEMTNNNDMPKAEKVLAINPEHVLFNRLKSSVNTEDFNKLVDVLYNQALLLEGFNIENPAEFIKNLNSLIK</sequence>
<dbReference type="GO" id="GO:0005524">
    <property type="term" value="F:ATP binding"/>
    <property type="evidence" value="ECO:0007669"/>
    <property type="project" value="UniProtKB-UniRule"/>
</dbReference>
<dbReference type="CDD" id="cd16927">
    <property type="entry name" value="HATPase_Hsp90-like"/>
    <property type="match status" value="1"/>
</dbReference>
<evidence type="ECO:0000256" key="5">
    <source>
        <dbReference type="ARBA" id="ARBA00022840"/>
    </source>
</evidence>
<evidence type="ECO:0000256" key="9">
    <source>
        <dbReference type="ARBA" id="ARBA00070675"/>
    </source>
</evidence>
<dbReference type="InterPro" id="IPR036890">
    <property type="entry name" value="HATPase_C_sf"/>
</dbReference>
<dbReference type="GO" id="GO:0016887">
    <property type="term" value="F:ATP hydrolysis activity"/>
    <property type="evidence" value="ECO:0007669"/>
    <property type="project" value="InterPro"/>
</dbReference>
<dbReference type="Gene3D" id="3.30.230.80">
    <property type="match status" value="1"/>
</dbReference>
<feature type="binding site" evidence="11">
    <location>
        <position position="179"/>
    </location>
    <ligand>
        <name>ATP</name>
        <dbReference type="ChEBI" id="CHEBI:30616"/>
    </ligand>
</feature>
<keyword evidence="3 10" id="KW-0963">Cytoplasm</keyword>
<evidence type="ECO:0000256" key="4">
    <source>
        <dbReference type="ARBA" id="ARBA00022741"/>
    </source>
</evidence>
<dbReference type="InterPro" id="IPR037196">
    <property type="entry name" value="HSP90_C"/>
</dbReference>
<dbReference type="FunFam" id="3.30.230.80:FF:000002">
    <property type="entry name" value="Molecular chaperone HtpG"/>
    <property type="match status" value="1"/>
</dbReference>
<evidence type="ECO:0000256" key="11">
    <source>
        <dbReference type="PIRSR" id="PIRSR002583-1"/>
    </source>
</evidence>
<comment type="similarity">
    <text evidence="2 10">Belongs to the heat shock protein 90 family.</text>
</comment>
<dbReference type="SUPFAM" id="SSF55874">
    <property type="entry name" value="ATPase domain of HSP90 chaperone/DNA topoisomerase II/histidine kinase"/>
    <property type="match status" value="1"/>
</dbReference>
<comment type="caution">
    <text evidence="13">The sequence shown here is derived from an EMBL/GenBank/DDBJ whole genome shotgun (WGS) entry which is preliminary data.</text>
</comment>
<evidence type="ECO:0000256" key="3">
    <source>
        <dbReference type="ARBA" id="ARBA00022490"/>
    </source>
</evidence>
<feature type="binding site" evidence="11">
    <location>
        <position position="106"/>
    </location>
    <ligand>
        <name>ATP</name>
        <dbReference type="ChEBI" id="CHEBI:30616"/>
    </ligand>
</feature>
<keyword evidence="5 10" id="KW-0067">ATP-binding</keyword>
<comment type="function">
    <text evidence="8 10">Molecular chaperone. Has ATPase activity.</text>
</comment>
<name>D5R9X6_FUSN2</name>
<dbReference type="Gene3D" id="1.20.120.790">
    <property type="entry name" value="Heat shock protein 90, C-terminal domain"/>
    <property type="match status" value="1"/>
</dbReference>
<gene>
    <name evidence="10 13" type="primary">htpG</name>
    <name evidence="13" type="ORF">HMPREF0397_0011</name>
</gene>
<dbReference type="InterPro" id="IPR020575">
    <property type="entry name" value="Hsp90_N"/>
</dbReference>
<feature type="coiled-coil region" evidence="12">
    <location>
        <begin position="485"/>
        <end position="512"/>
    </location>
</feature>
<feature type="binding site" evidence="11">
    <location>
        <position position="41"/>
    </location>
    <ligand>
        <name>ATP</name>
        <dbReference type="ChEBI" id="CHEBI:30616"/>
    </ligand>
</feature>
<dbReference type="InterPro" id="IPR001404">
    <property type="entry name" value="Hsp90_fam"/>
</dbReference>
<feature type="binding site" evidence="11">
    <location>
        <position position="45"/>
    </location>
    <ligand>
        <name>ATP</name>
        <dbReference type="ChEBI" id="CHEBI:30616"/>
    </ligand>
</feature>
<dbReference type="SUPFAM" id="SSF110942">
    <property type="entry name" value="HSP90 C-terminal domain"/>
    <property type="match status" value="1"/>
</dbReference>
<feature type="binding site" evidence="11">
    <location>
        <begin position="107"/>
        <end position="108"/>
    </location>
    <ligand>
        <name>ATP</name>
        <dbReference type="ChEBI" id="CHEBI:30616"/>
    </ligand>
</feature>
<dbReference type="HAMAP" id="MF_00505">
    <property type="entry name" value="HSP90"/>
    <property type="match status" value="1"/>
</dbReference>
<feature type="binding site" evidence="11">
    <location>
        <begin position="129"/>
        <end position="134"/>
    </location>
    <ligand>
        <name>ATP</name>
        <dbReference type="ChEBI" id="CHEBI:30616"/>
    </ligand>
</feature>
<comment type="subunit">
    <text evidence="10">Homodimer.</text>
</comment>
<dbReference type="EMBL" id="ADVK01000001">
    <property type="protein sequence ID" value="EFG96382.1"/>
    <property type="molecule type" value="Genomic_DNA"/>
</dbReference>
<evidence type="ECO:0000256" key="6">
    <source>
        <dbReference type="ARBA" id="ARBA00023016"/>
    </source>
</evidence>
<reference evidence="13 14" key="1">
    <citation type="submission" date="2010-04" db="EMBL/GenBank/DDBJ databases">
        <authorList>
            <person name="Qin X."/>
            <person name="Bachman B."/>
            <person name="Battles P."/>
            <person name="Bell A."/>
            <person name="Bess C."/>
            <person name="Bickham C."/>
            <person name="Chaboub L."/>
            <person name="Chen D."/>
            <person name="Coyle M."/>
            <person name="Deiros D.R."/>
            <person name="Dinh H."/>
            <person name="Forbes L."/>
            <person name="Fowler G."/>
            <person name="Francisco L."/>
            <person name="Fu Q."/>
            <person name="Gubbala S."/>
            <person name="Hale W."/>
            <person name="Han Y."/>
            <person name="Hemphill L."/>
            <person name="Highlander S.K."/>
            <person name="Hirani K."/>
            <person name="Hogues M."/>
            <person name="Jackson L."/>
            <person name="Jakkamsetti A."/>
            <person name="Javaid M."/>
            <person name="Jiang H."/>
            <person name="Korchina V."/>
            <person name="Kovar C."/>
            <person name="Lara F."/>
            <person name="Lee S."/>
            <person name="Mata R."/>
            <person name="Mathew T."/>
            <person name="Moen C."/>
            <person name="Morales K."/>
            <person name="Munidasa M."/>
            <person name="Nazareth L."/>
            <person name="Ngo R."/>
            <person name="Nguyen L."/>
            <person name="Okwuonu G."/>
            <person name="Ongeri F."/>
            <person name="Patil S."/>
            <person name="Petrosino J."/>
            <person name="Pham C."/>
            <person name="Pham P."/>
            <person name="Pu L.-L."/>
            <person name="Puazo M."/>
            <person name="Raj R."/>
            <person name="Reid J."/>
            <person name="Rouhana J."/>
            <person name="Saada N."/>
            <person name="Shang Y."/>
            <person name="Simmons D."/>
            <person name="Thornton R."/>
            <person name="Warren J."/>
            <person name="Weissenberger G."/>
            <person name="Zhang J."/>
            <person name="Zhang L."/>
            <person name="Zhou C."/>
            <person name="Zhu D."/>
            <person name="Muzny D."/>
            <person name="Worley K."/>
            <person name="Gibbs R."/>
        </authorList>
    </citation>
    <scope>NUCLEOTIDE SEQUENCE [LARGE SCALE GENOMIC DNA]</scope>
    <source>
        <strain evidence="14">ATCC 23726 / VPI 4351</strain>
    </source>
</reference>
<protein>
    <recommendedName>
        <fullName evidence="9 10">Chaperone protein HtpG</fullName>
    </recommendedName>
    <alternativeName>
        <fullName evidence="10">Heat shock protein HtpG</fullName>
    </alternativeName>
    <alternativeName>
        <fullName evidence="10">High temperature protein G</fullName>
    </alternativeName>
</protein>
<dbReference type="Pfam" id="PF00183">
    <property type="entry name" value="HSP90"/>
    <property type="match status" value="1"/>
</dbReference>
<evidence type="ECO:0000313" key="14">
    <source>
        <dbReference type="Proteomes" id="UP000003643"/>
    </source>
</evidence>
<dbReference type="PROSITE" id="PS00298">
    <property type="entry name" value="HSP90"/>
    <property type="match status" value="1"/>
</dbReference>
<dbReference type="InterPro" id="IPR020568">
    <property type="entry name" value="Ribosomal_Su5_D2-typ_SF"/>
</dbReference>
<feature type="region of interest" description="A; substrate-binding" evidence="10">
    <location>
        <begin position="1"/>
        <end position="331"/>
    </location>
</feature>
<comment type="caution">
    <text evidence="10">Lacks conserved residue(s) required for the propagation of feature annotation.</text>
</comment>
<dbReference type="SUPFAM" id="SSF54211">
    <property type="entry name" value="Ribosomal protein S5 domain 2-like"/>
    <property type="match status" value="1"/>
</dbReference>
<comment type="subcellular location">
    <subcellularLocation>
        <location evidence="1 10">Cytoplasm</location>
    </subcellularLocation>
</comment>
<dbReference type="AlphaFoldDB" id="D5R9X6"/>
<dbReference type="Proteomes" id="UP000003643">
    <property type="component" value="Unassembled WGS sequence"/>
</dbReference>
<dbReference type="InterPro" id="IPR019805">
    <property type="entry name" value="Heat_shock_protein_90_CS"/>
</dbReference>
<feature type="region of interest" description="C" evidence="10">
    <location>
        <begin position="543"/>
        <end position="615"/>
    </location>
</feature>
<evidence type="ECO:0000256" key="8">
    <source>
        <dbReference type="ARBA" id="ARBA00058590"/>
    </source>
</evidence>
<dbReference type="PIRSF" id="PIRSF002583">
    <property type="entry name" value="Hsp90"/>
    <property type="match status" value="1"/>
</dbReference>
<dbReference type="FunFam" id="3.30.565.10:FF:000009">
    <property type="entry name" value="Molecular chaperone HtpG"/>
    <property type="match status" value="1"/>
</dbReference>
<evidence type="ECO:0000313" key="13">
    <source>
        <dbReference type="EMBL" id="EFG96382.1"/>
    </source>
</evidence>
<evidence type="ECO:0000256" key="1">
    <source>
        <dbReference type="ARBA" id="ARBA00004496"/>
    </source>
</evidence>
<feature type="binding site" evidence="11">
    <location>
        <position position="331"/>
    </location>
    <ligand>
        <name>ATP</name>
        <dbReference type="ChEBI" id="CHEBI:30616"/>
    </ligand>
</feature>
<evidence type="ECO:0000256" key="12">
    <source>
        <dbReference type="SAM" id="Coils"/>
    </source>
</evidence>
<feature type="binding site" evidence="11">
    <location>
        <position position="87"/>
    </location>
    <ligand>
        <name>ATP</name>
        <dbReference type="ChEBI" id="CHEBI:30616"/>
    </ligand>
</feature>
<keyword evidence="6 10" id="KW-0346">Stress response</keyword>
<dbReference type="GO" id="GO:0140662">
    <property type="term" value="F:ATP-dependent protein folding chaperone"/>
    <property type="evidence" value="ECO:0007669"/>
    <property type="project" value="InterPro"/>
</dbReference>
<dbReference type="Gene3D" id="3.40.50.11260">
    <property type="match status" value="1"/>
</dbReference>
<dbReference type="GO" id="GO:0005737">
    <property type="term" value="C:cytoplasm"/>
    <property type="evidence" value="ECO:0007669"/>
    <property type="project" value="UniProtKB-SubCell"/>
</dbReference>
<dbReference type="PANTHER" id="PTHR11528">
    <property type="entry name" value="HEAT SHOCK PROTEIN 90 FAMILY MEMBER"/>
    <property type="match status" value="1"/>
</dbReference>
<feature type="binding site" evidence="11">
    <location>
        <position position="92"/>
    </location>
    <ligand>
        <name>ATP</name>
        <dbReference type="ChEBI" id="CHEBI:30616"/>
    </ligand>
</feature>
<dbReference type="PRINTS" id="PR00775">
    <property type="entry name" value="HEATSHOCK90"/>
</dbReference>
<dbReference type="Pfam" id="PF13589">
    <property type="entry name" value="HATPase_c_3"/>
    <property type="match status" value="1"/>
</dbReference>
<organism evidence="13 14">
    <name type="scientific">Fusobacterium nucleatum subsp. nucleatum (strain ATCC 23726 / VPI 4351)</name>
    <dbReference type="NCBI Taxonomy" id="525283"/>
    <lineage>
        <taxon>Bacteria</taxon>
        <taxon>Fusobacteriati</taxon>
        <taxon>Fusobacteriota</taxon>
        <taxon>Fusobacteriia</taxon>
        <taxon>Fusobacteriales</taxon>
        <taxon>Fusobacteriaceae</taxon>
        <taxon>Fusobacterium</taxon>
    </lineage>
</organism>
<dbReference type="GO" id="GO:0051082">
    <property type="term" value="F:unfolded protein binding"/>
    <property type="evidence" value="ECO:0007669"/>
    <property type="project" value="UniProtKB-UniRule"/>
</dbReference>
<evidence type="ECO:0000256" key="7">
    <source>
        <dbReference type="ARBA" id="ARBA00023186"/>
    </source>
</evidence>